<sequence>MPISALPEGTVRQLGSTLVITNPVVLLKELLDNAIDSGATSIDVLVSLNAIDRIEVRDNGHGIQQDDFDSLGRPGHTSKLRSFGELEKLGGRTLGFRGAALASANDLADISLTTRASAEQVATVITLAKGGGIGSQRHASAPVGTTVCATGLFSNLPVRRQVSIKEAPKYLARMKELLQAYALARHWIRLRFTVLKTPNLSWSYVPAANGGVKEAAMQLFSTELASQCIFEVYSSKDHRTGPSNTWSGLDVSDEETCPVFEALLPRRAADPRKIGKSAFISVDSRPLSPARGTAKKLYVIFKECLGDHSAHAHSTDLPKDPFISLNVRCPLGYYDVNVETSKDDVVFREEQYIFDRFRSFLSGIYSAPEDQAPAKLPLEPTTAMDADTPNGASPQYPEATQAIASPWRVDMSTGLDGLSDDENDIEHPPQQANQQGTNENTPTASNTKADKDDDRQRSKEGLNPWSIAKLARQHQRHEPLPSGSIQECHREAESRPCDTAVTASDEGPLPSRQQTCPTERLDHRILQPSSLGDTEQDIFEYTQLPKTTTFATRSRRQGGLRAHRGPRSPPSSSPHGHSFDEVFPRDSAQCRPLQPTGRLVQARISFNRGNRRQWHLSPVDPGNQWKFPNLFRLRQNEGSSTASHLPGANIVDNVTANASATGTSPRESRLQEPGPRKSTLRDMANTVEVDGGVYHKDRQNEMGSRHNLSTQDPREQLARQQCFMAENPQKKPRRLKTEQLPLETIPRDFQTFTLLLTIMVDFSELTQRLSGAARYDTYLVDGELRDGFGDGISPEDAARLAKSLLERTN</sequence>
<dbReference type="PANTHER" id="PTHR10073:SF41">
    <property type="entry name" value="MISMATCH REPAIR PROTEIN, PUTATIVE (AFU_ORTHOLOGUE AFUA_8G05820)-RELATED"/>
    <property type="match status" value="1"/>
</dbReference>
<dbReference type="Proteomes" id="UP001628179">
    <property type="component" value="Unassembled WGS sequence"/>
</dbReference>
<feature type="region of interest" description="Disordered" evidence="3">
    <location>
        <begin position="549"/>
        <end position="583"/>
    </location>
</feature>
<reference evidence="5 6" key="1">
    <citation type="submission" date="2024-09" db="EMBL/GenBank/DDBJ databases">
        <title>Itraconazole resistance in Madurella fahalii resulting from another homologue of gene encoding cytochrome P450 14-alpha sterol demethylase (CYP51).</title>
        <authorList>
            <person name="Yoshioka I."/>
            <person name="Fahal A.H."/>
            <person name="Kaneko S."/>
            <person name="Yaguchi T."/>
        </authorList>
    </citation>
    <scope>NUCLEOTIDE SEQUENCE [LARGE SCALE GENOMIC DNA]</scope>
    <source>
        <strain evidence="5 6">IFM 68171</strain>
    </source>
</reference>
<name>A0ABQ0G0C8_9PEZI</name>
<feature type="compositionally biased region" description="Basic and acidic residues" evidence="3">
    <location>
        <begin position="448"/>
        <end position="460"/>
    </location>
</feature>
<proteinExistence type="inferred from homology"/>
<dbReference type="PANTHER" id="PTHR10073">
    <property type="entry name" value="DNA MISMATCH REPAIR PROTEIN MLH, PMS, MUTL"/>
    <property type="match status" value="1"/>
</dbReference>
<dbReference type="InterPro" id="IPR013507">
    <property type="entry name" value="DNA_mismatch_S5_2-like"/>
</dbReference>
<evidence type="ECO:0000259" key="4">
    <source>
        <dbReference type="SMART" id="SM01340"/>
    </source>
</evidence>
<evidence type="ECO:0000313" key="5">
    <source>
        <dbReference type="EMBL" id="GAB1311202.1"/>
    </source>
</evidence>
<feature type="region of interest" description="Disordered" evidence="3">
    <location>
        <begin position="411"/>
        <end position="516"/>
    </location>
</feature>
<dbReference type="InterPro" id="IPR036890">
    <property type="entry name" value="HATPase_C_sf"/>
</dbReference>
<dbReference type="InterPro" id="IPR014721">
    <property type="entry name" value="Ribsml_uS5_D2-typ_fold_subgr"/>
</dbReference>
<feature type="compositionally biased region" description="Polar residues" evidence="3">
    <location>
        <begin position="430"/>
        <end position="447"/>
    </location>
</feature>
<dbReference type="InterPro" id="IPR020568">
    <property type="entry name" value="Ribosomal_Su5_D2-typ_SF"/>
</dbReference>
<evidence type="ECO:0000256" key="1">
    <source>
        <dbReference type="ARBA" id="ARBA00006082"/>
    </source>
</evidence>
<evidence type="ECO:0000256" key="3">
    <source>
        <dbReference type="SAM" id="MobiDB-lite"/>
    </source>
</evidence>
<accession>A0ABQ0G0C8</accession>
<feature type="region of interest" description="Disordered" evidence="3">
    <location>
        <begin position="658"/>
        <end position="685"/>
    </location>
</feature>
<feature type="compositionally biased region" description="Basic residues" evidence="3">
    <location>
        <begin position="553"/>
        <end position="566"/>
    </location>
</feature>
<evidence type="ECO:0000256" key="2">
    <source>
        <dbReference type="ARBA" id="ARBA00022763"/>
    </source>
</evidence>
<feature type="domain" description="DNA mismatch repair protein S5" evidence="4">
    <location>
        <begin position="216"/>
        <end position="362"/>
    </location>
</feature>
<comment type="similarity">
    <text evidence="1">Belongs to the DNA mismatch repair MutL/HexB family.</text>
</comment>
<gene>
    <name evidence="5" type="ORF">MFIFM68171_01412</name>
</gene>
<dbReference type="EMBL" id="BAAFSV010000001">
    <property type="protein sequence ID" value="GAB1311202.1"/>
    <property type="molecule type" value="Genomic_DNA"/>
</dbReference>
<feature type="compositionally biased region" description="Basic and acidic residues" evidence="3">
    <location>
        <begin position="487"/>
        <end position="496"/>
    </location>
</feature>
<evidence type="ECO:0000313" key="6">
    <source>
        <dbReference type="Proteomes" id="UP001628179"/>
    </source>
</evidence>
<protein>
    <submittedName>
        <fullName evidence="5">PMS1 protein 1</fullName>
    </submittedName>
</protein>
<dbReference type="SMART" id="SM01340">
    <property type="entry name" value="DNA_mis_repair"/>
    <property type="match status" value="1"/>
</dbReference>
<organism evidence="5 6">
    <name type="scientific">Madurella fahalii</name>
    <dbReference type="NCBI Taxonomy" id="1157608"/>
    <lineage>
        <taxon>Eukaryota</taxon>
        <taxon>Fungi</taxon>
        <taxon>Dikarya</taxon>
        <taxon>Ascomycota</taxon>
        <taxon>Pezizomycotina</taxon>
        <taxon>Sordariomycetes</taxon>
        <taxon>Sordariomycetidae</taxon>
        <taxon>Sordariales</taxon>
        <taxon>Sordariales incertae sedis</taxon>
        <taxon>Madurella</taxon>
    </lineage>
</organism>
<dbReference type="RefSeq" id="XP_070912935.1">
    <property type="nucleotide sequence ID" value="XM_071056834.1"/>
</dbReference>
<comment type="caution">
    <text evidence="5">The sequence shown here is derived from an EMBL/GenBank/DDBJ whole genome shotgun (WGS) entry which is preliminary data.</text>
</comment>
<dbReference type="Pfam" id="PF13589">
    <property type="entry name" value="HATPase_c_3"/>
    <property type="match status" value="1"/>
</dbReference>
<dbReference type="Gene3D" id="3.30.565.10">
    <property type="entry name" value="Histidine kinase-like ATPase, C-terminal domain"/>
    <property type="match status" value="1"/>
</dbReference>
<keyword evidence="2" id="KW-0227">DNA damage</keyword>
<dbReference type="Gene3D" id="3.30.230.10">
    <property type="match status" value="1"/>
</dbReference>
<dbReference type="SUPFAM" id="SSF55874">
    <property type="entry name" value="ATPase domain of HSP90 chaperone/DNA topoisomerase II/histidine kinase"/>
    <property type="match status" value="1"/>
</dbReference>
<keyword evidence="6" id="KW-1185">Reference proteome</keyword>
<dbReference type="GeneID" id="98172157"/>
<dbReference type="SUPFAM" id="SSF54211">
    <property type="entry name" value="Ribosomal protein S5 domain 2-like"/>
    <property type="match status" value="1"/>
</dbReference>
<dbReference type="InterPro" id="IPR038973">
    <property type="entry name" value="MutL/Mlh/Pms-like"/>
</dbReference>